<dbReference type="EMBL" id="MLBF01000003">
    <property type="protein sequence ID" value="OLN33525.1"/>
    <property type="molecule type" value="Genomic_DNA"/>
</dbReference>
<keyword evidence="1" id="KW-1133">Transmembrane helix</keyword>
<keyword evidence="1" id="KW-0472">Membrane</keyword>
<organism evidence="2 3">
    <name type="scientific">Desulfosporosinus metallidurans</name>
    <dbReference type="NCBI Taxonomy" id="1888891"/>
    <lineage>
        <taxon>Bacteria</taxon>
        <taxon>Bacillati</taxon>
        <taxon>Bacillota</taxon>
        <taxon>Clostridia</taxon>
        <taxon>Eubacteriales</taxon>
        <taxon>Desulfitobacteriaceae</taxon>
        <taxon>Desulfosporosinus</taxon>
    </lineage>
</organism>
<name>A0A1Q8R1Q0_9FIRM</name>
<evidence type="ECO:0000313" key="3">
    <source>
        <dbReference type="Proteomes" id="UP000186102"/>
    </source>
</evidence>
<protein>
    <submittedName>
        <fullName evidence="2">Uncharacterized protein</fullName>
    </submittedName>
</protein>
<evidence type="ECO:0000256" key="1">
    <source>
        <dbReference type="SAM" id="Phobius"/>
    </source>
</evidence>
<dbReference type="AlphaFoldDB" id="A0A1Q8R1Q0"/>
<dbReference type="Proteomes" id="UP000186102">
    <property type="component" value="Unassembled WGS sequence"/>
</dbReference>
<sequence>MKQNSPVLIHAIGDFLMSKYEEKSKMDESSRSYYICNVGYTLVMLVYSTNLLFLRKRVVIYEN</sequence>
<reference evidence="2 3" key="1">
    <citation type="submission" date="2016-09" db="EMBL/GenBank/DDBJ databases">
        <title>Complete genome of Desulfosporosinus sp. OL.</title>
        <authorList>
            <person name="Mardanov A."/>
            <person name="Beletsky A."/>
            <person name="Panova A."/>
            <person name="Karnachuk O."/>
            <person name="Ravin N."/>
        </authorList>
    </citation>
    <scope>NUCLEOTIDE SEQUENCE [LARGE SCALE GENOMIC DNA]</scope>
    <source>
        <strain evidence="2 3">OL</strain>
    </source>
</reference>
<comment type="caution">
    <text evidence="2">The sequence shown here is derived from an EMBL/GenBank/DDBJ whole genome shotgun (WGS) entry which is preliminary data.</text>
</comment>
<proteinExistence type="predicted"/>
<feature type="transmembrane region" description="Helical" evidence="1">
    <location>
        <begin position="32"/>
        <end position="54"/>
    </location>
</feature>
<gene>
    <name evidence="2" type="ORF">DSOL_0772</name>
</gene>
<dbReference type="STRING" id="1888891.DSOL_0772"/>
<evidence type="ECO:0000313" key="2">
    <source>
        <dbReference type="EMBL" id="OLN33525.1"/>
    </source>
</evidence>
<keyword evidence="1" id="KW-0812">Transmembrane</keyword>
<keyword evidence="3" id="KW-1185">Reference proteome</keyword>
<accession>A0A1Q8R1Q0</accession>